<dbReference type="PROSITE" id="PS50966">
    <property type="entry name" value="ZF_SWIM"/>
    <property type="match status" value="1"/>
</dbReference>
<organism evidence="3 4">
    <name type="scientific">Chitinophaga niastensis</name>
    <dbReference type="NCBI Taxonomy" id="536980"/>
    <lineage>
        <taxon>Bacteria</taxon>
        <taxon>Pseudomonadati</taxon>
        <taxon>Bacteroidota</taxon>
        <taxon>Chitinophagia</taxon>
        <taxon>Chitinophagales</taxon>
        <taxon>Chitinophagaceae</taxon>
        <taxon>Chitinophaga</taxon>
    </lineage>
</organism>
<dbReference type="RefSeq" id="WP_106530707.1">
    <property type="nucleotide sequence ID" value="NZ_PYAW01000007.1"/>
</dbReference>
<proteinExistence type="predicted"/>
<dbReference type="EMBL" id="PYAW01000007">
    <property type="protein sequence ID" value="PSL43723.1"/>
    <property type="molecule type" value="Genomic_DNA"/>
</dbReference>
<keyword evidence="1" id="KW-0862">Zinc</keyword>
<evidence type="ECO:0000259" key="2">
    <source>
        <dbReference type="PROSITE" id="PS50966"/>
    </source>
</evidence>
<gene>
    <name evidence="3" type="ORF">CLV51_10732</name>
</gene>
<keyword evidence="1" id="KW-0863">Zinc-finger</keyword>
<dbReference type="InterPro" id="IPR007527">
    <property type="entry name" value="Znf_SWIM"/>
</dbReference>
<evidence type="ECO:0000256" key="1">
    <source>
        <dbReference type="PROSITE-ProRule" id="PRU00325"/>
    </source>
</evidence>
<protein>
    <submittedName>
        <fullName evidence="3">SWIM zinc finger protein</fullName>
    </submittedName>
</protein>
<accession>A0A2P8HBW2</accession>
<evidence type="ECO:0000313" key="4">
    <source>
        <dbReference type="Proteomes" id="UP000240971"/>
    </source>
</evidence>
<dbReference type="AlphaFoldDB" id="A0A2P8HBW2"/>
<comment type="caution">
    <text evidence="3">The sequence shown here is derived from an EMBL/GenBank/DDBJ whole genome shotgun (WGS) entry which is preliminary data.</text>
</comment>
<dbReference type="OrthoDB" id="7821105at2"/>
<keyword evidence="1" id="KW-0479">Metal-binding</keyword>
<sequence>MLFNYRYSGNSQVHSNANSAGISFAPDTRRDPTFFVGKLHKKIAFREAISALHDVVVSDLRFKPKDKTAYKEWAAQQESLWLAEFMGAYDMQATDSRIKTLKEELHTISAEKDRVMGPFYKARKNYFDFLYQKDRDAWFVLDPVISVHPDEMFFECFSQDESTYGKLSASYNVFKEVNEFECGTTNIDYSAALYNEFQKIRDYKETDFKIDPAGFQVQTSQEELYHEVKIDLPDSWVRGFLQVSSAMTLPAATFDLHPMDVYNFCSWLRRFKEKQGPRSIRFILEPGKPVRAVFEPWNHEIVCARSLYTGPQTREIRIWGRRRMLILERLIPIAKKFTVHLTGNGLPSFYIADLGDMQFTLGLSGWTANDWSRAGQFDLMAPRAIVDDSAKLKVFADLKTRWMAKPETIATATGLDKATVLGALGIYTQAGKVIFDLHTGFYRLRELSREPLPLEELRFSNPQEAAANKLVQEKRIQFTEQDIPGVGLQLKGTVKSPHRVYHPVIVIDADERLSEAHCDCSFYSTNKLYKGPCEHMLALRIAHTEKIIPENNSVK</sequence>
<dbReference type="GO" id="GO:0008270">
    <property type="term" value="F:zinc ion binding"/>
    <property type="evidence" value="ECO:0007669"/>
    <property type="project" value="UniProtKB-KW"/>
</dbReference>
<name>A0A2P8HBW2_CHINA</name>
<dbReference type="Proteomes" id="UP000240971">
    <property type="component" value="Unassembled WGS sequence"/>
</dbReference>
<evidence type="ECO:0000313" key="3">
    <source>
        <dbReference type="EMBL" id="PSL43723.1"/>
    </source>
</evidence>
<keyword evidence="4" id="KW-1185">Reference proteome</keyword>
<reference evidence="3 4" key="1">
    <citation type="submission" date="2018-03" db="EMBL/GenBank/DDBJ databases">
        <title>Genomic Encyclopedia of Archaeal and Bacterial Type Strains, Phase II (KMG-II): from individual species to whole genera.</title>
        <authorList>
            <person name="Goeker M."/>
        </authorList>
    </citation>
    <scope>NUCLEOTIDE SEQUENCE [LARGE SCALE GENOMIC DNA]</scope>
    <source>
        <strain evidence="3 4">DSM 24859</strain>
    </source>
</reference>
<feature type="domain" description="SWIM-type" evidence="2">
    <location>
        <begin position="503"/>
        <end position="544"/>
    </location>
</feature>